<feature type="transmembrane region" description="Helical" evidence="4">
    <location>
        <begin position="245"/>
        <end position="268"/>
    </location>
</feature>
<organism evidence="7 8">
    <name type="scientific">Sphingobacterium cellulitidis</name>
    <dbReference type="NCBI Taxonomy" id="1768011"/>
    <lineage>
        <taxon>Bacteria</taxon>
        <taxon>Pseudomonadati</taxon>
        <taxon>Bacteroidota</taxon>
        <taxon>Sphingobacteriia</taxon>
        <taxon>Sphingobacteriales</taxon>
        <taxon>Sphingobacteriaceae</taxon>
        <taxon>Sphingobacterium</taxon>
    </lineage>
</organism>
<evidence type="ECO:0000256" key="5">
    <source>
        <dbReference type="SAM" id="SignalP"/>
    </source>
</evidence>
<evidence type="ECO:0000256" key="2">
    <source>
        <dbReference type="ARBA" id="ARBA00012438"/>
    </source>
</evidence>
<dbReference type="InterPro" id="IPR005467">
    <property type="entry name" value="His_kinase_dom"/>
</dbReference>
<dbReference type="InterPro" id="IPR003594">
    <property type="entry name" value="HATPase_dom"/>
</dbReference>
<dbReference type="Gene3D" id="2.60.40.2380">
    <property type="match status" value="1"/>
</dbReference>
<feature type="transmembrane region" description="Helical" evidence="4">
    <location>
        <begin position="280"/>
        <end position="300"/>
    </location>
</feature>
<keyword evidence="4" id="KW-1133">Transmembrane helix</keyword>
<dbReference type="InterPro" id="IPR011622">
    <property type="entry name" value="7TMR_DISM_rcpt_extracell_dom2"/>
</dbReference>
<dbReference type="Proteomes" id="UP000614460">
    <property type="component" value="Unassembled WGS sequence"/>
</dbReference>
<protein>
    <recommendedName>
        <fullName evidence="2">histidine kinase</fullName>
        <ecNumber evidence="2">2.7.13.3</ecNumber>
    </recommendedName>
</protein>
<evidence type="ECO:0000313" key="7">
    <source>
        <dbReference type="EMBL" id="GGE14500.1"/>
    </source>
</evidence>
<evidence type="ECO:0000259" key="6">
    <source>
        <dbReference type="PROSITE" id="PS50109"/>
    </source>
</evidence>
<dbReference type="SUPFAM" id="SSF55874">
    <property type="entry name" value="ATPase domain of HSP90 chaperone/DNA topoisomerase II/histidine kinase"/>
    <property type="match status" value="1"/>
</dbReference>
<feature type="domain" description="Histidine kinase" evidence="6">
    <location>
        <begin position="466"/>
        <end position="719"/>
    </location>
</feature>
<dbReference type="RefSeq" id="WP_182498786.1">
    <property type="nucleotide sequence ID" value="NZ_BMKM01000002.1"/>
</dbReference>
<feature type="transmembrane region" description="Helical" evidence="4">
    <location>
        <begin position="306"/>
        <end position="323"/>
    </location>
</feature>
<reference evidence="7" key="2">
    <citation type="submission" date="2020-09" db="EMBL/GenBank/DDBJ databases">
        <authorList>
            <person name="Sun Q."/>
            <person name="Zhou Y."/>
        </authorList>
    </citation>
    <scope>NUCLEOTIDE SEQUENCE</scope>
    <source>
        <strain evidence="7">CGMCC 1.15966</strain>
    </source>
</reference>
<dbReference type="AlphaFoldDB" id="A0A8H9FYA5"/>
<name>A0A8H9FYA5_9SPHI</name>
<dbReference type="InterPro" id="IPR003661">
    <property type="entry name" value="HisK_dim/P_dom"/>
</dbReference>
<keyword evidence="4" id="KW-0812">Transmembrane</keyword>
<accession>A0A8H9FYA5</accession>
<dbReference type="SMART" id="SM00387">
    <property type="entry name" value="HATPase_c"/>
    <property type="match status" value="1"/>
</dbReference>
<dbReference type="PROSITE" id="PS50109">
    <property type="entry name" value="HIS_KIN"/>
    <property type="match status" value="1"/>
</dbReference>
<evidence type="ECO:0000313" key="8">
    <source>
        <dbReference type="Proteomes" id="UP000614460"/>
    </source>
</evidence>
<dbReference type="Pfam" id="PF07696">
    <property type="entry name" value="7TMR-DISMED2"/>
    <property type="match status" value="1"/>
</dbReference>
<feature type="transmembrane region" description="Helical" evidence="4">
    <location>
        <begin position="184"/>
        <end position="205"/>
    </location>
</feature>
<dbReference type="SMART" id="SM00388">
    <property type="entry name" value="HisKA"/>
    <property type="match status" value="1"/>
</dbReference>
<feature type="signal peptide" evidence="5">
    <location>
        <begin position="1"/>
        <end position="22"/>
    </location>
</feature>
<evidence type="ECO:0000256" key="3">
    <source>
        <dbReference type="ARBA" id="ARBA00022553"/>
    </source>
</evidence>
<dbReference type="EMBL" id="BMKM01000002">
    <property type="protein sequence ID" value="GGE14500.1"/>
    <property type="molecule type" value="Genomic_DNA"/>
</dbReference>
<keyword evidence="3" id="KW-0597">Phosphoprotein</keyword>
<evidence type="ECO:0000256" key="1">
    <source>
        <dbReference type="ARBA" id="ARBA00000085"/>
    </source>
</evidence>
<comment type="caution">
    <text evidence="7">The sequence shown here is derived from an EMBL/GenBank/DDBJ whole genome shotgun (WGS) entry which is preliminary data.</text>
</comment>
<keyword evidence="5" id="KW-0732">Signal</keyword>
<dbReference type="GO" id="GO:0000155">
    <property type="term" value="F:phosphorelay sensor kinase activity"/>
    <property type="evidence" value="ECO:0007669"/>
    <property type="project" value="InterPro"/>
</dbReference>
<reference evidence="7" key="1">
    <citation type="journal article" date="2014" name="Int. J. Syst. Evol. Microbiol.">
        <title>Complete genome sequence of Corynebacterium casei LMG S-19264T (=DSM 44701T), isolated from a smear-ripened cheese.</title>
        <authorList>
            <consortium name="US DOE Joint Genome Institute (JGI-PGF)"/>
            <person name="Walter F."/>
            <person name="Albersmeier A."/>
            <person name="Kalinowski J."/>
            <person name="Ruckert C."/>
        </authorList>
    </citation>
    <scope>NUCLEOTIDE SEQUENCE</scope>
    <source>
        <strain evidence="7">CGMCC 1.15966</strain>
    </source>
</reference>
<proteinExistence type="predicted"/>
<dbReference type="PANTHER" id="PTHR43065:SF50">
    <property type="entry name" value="HISTIDINE KINASE"/>
    <property type="match status" value="1"/>
</dbReference>
<dbReference type="Pfam" id="PF02518">
    <property type="entry name" value="HATPase_c"/>
    <property type="match status" value="1"/>
</dbReference>
<dbReference type="Gene3D" id="1.10.287.130">
    <property type="match status" value="1"/>
</dbReference>
<dbReference type="EC" id="2.7.13.3" evidence="2"/>
<dbReference type="Gene3D" id="3.30.565.10">
    <property type="entry name" value="Histidine kinase-like ATPase, C-terminal domain"/>
    <property type="match status" value="1"/>
</dbReference>
<dbReference type="CDD" id="cd00082">
    <property type="entry name" value="HisKA"/>
    <property type="match status" value="1"/>
</dbReference>
<dbReference type="InterPro" id="IPR004358">
    <property type="entry name" value="Sig_transdc_His_kin-like_C"/>
</dbReference>
<comment type="catalytic activity">
    <reaction evidence="1">
        <text>ATP + protein L-histidine = ADP + protein N-phospho-L-histidine.</text>
        <dbReference type="EC" id="2.7.13.3"/>
    </reaction>
</comment>
<dbReference type="Pfam" id="PF07695">
    <property type="entry name" value="7TMR-DISM_7TM"/>
    <property type="match status" value="1"/>
</dbReference>
<evidence type="ECO:0000256" key="4">
    <source>
        <dbReference type="SAM" id="Phobius"/>
    </source>
</evidence>
<dbReference type="PANTHER" id="PTHR43065">
    <property type="entry name" value="SENSOR HISTIDINE KINASE"/>
    <property type="match status" value="1"/>
</dbReference>
<feature type="transmembrane region" description="Helical" evidence="4">
    <location>
        <begin position="364"/>
        <end position="384"/>
    </location>
</feature>
<dbReference type="SUPFAM" id="SSF47384">
    <property type="entry name" value="Homodimeric domain of signal transducing histidine kinase"/>
    <property type="match status" value="1"/>
</dbReference>
<sequence length="719" mass="81134">MFKYFLLSVIVFLNLCSIQATAAVDSIVHFNGKDIKNIGKYLSLYEEGSNKVSLQDVIAHPELFKKCLTDVPNLGIVKNPHWLKFEVINNTDEEHVIVDLSHPNIGNVKFYSIINSKIDSVSYSIGNDYAEREIPHQFYLFELRLQKGEKATCYLMLQSETQVIVPLTIHSPAGLFSFLQQEDILSAIYIGLMLSLVLYNAFLYVATGEKHYLSYVNYIFWVFFAQMAVQGLFERIFNVHSEWISARILAFSGAMSGIGAIIFVKSFLHTSVEAKGFNKLLNVFLLGYFFAIVLLIIGYITPAYRIVNLVAGGGAAIVLIFAFELSRRKYSQTKFFLFAWCIFLISVLVFVLKDYGVLPNNVFTARSVQIGSVIEALLLSFALADKINTYRKEMLELQVRELAISQENEKLIREQNVILEKKVLERTEELQESNKSLSLTLDNLKDAQAQLVESEKMASLGQLTAGVAHEINNPINFVTSNVNPLRRDVGILWEIIDEIELIALNDKLNTAEKQSMIKSIKDNNDLDYLKSEIDFLLKGIQEGAERTAEIVRSLRIFSRIDEDTLKRADLNECMDSTLVILNSMTKERIEVVKNYYNIPMVECYAGKLNQVFMNILSNAIYAVEKKFNGNPGGEIKIETKLNDDLSKVIISISDNGTGIPKEVVGRIFEPFFTTKDVGEGTGLGMSIAYKTIERHNGKISLNSVEGKGTNFDIELPVRQ</sequence>
<dbReference type="InterPro" id="IPR036890">
    <property type="entry name" value="HATPase_C_sf"/>
</dbReference>
<keyword evidence="4" id="KW-0472">Membrane</keyword>
<feature type="chain" id="PRO_5034061511" description="histidine kinase" evidence="5">
    <location>
        <begin position="23"/>
        <end position="719"/>
    </location>
</feature>
<feature type="transmembrane region" description="Helical" evidence="4">
    <location>
        <begin position="212"/>
        <end position="233"/>
    </location>
</feature>
<dbReference type="InterPro" id="IPR011623">
    <property type="entry name" value="7TMR_DISM_rcpt_extracell_dom1"/>
</dbReference>
<dbReference type="InterPro" id="IPR036097">
    <property type="entry name" value="HisK_dim/P_sf"/>
</dbReference>
<keyword evidence="8" id="KW-1185">Reference proteome</keyword>
<gene>
    <name evidence="7" type="ORF">GCM10011516_10350</name>
</gene>
<feature type="transmembrane region" description="Helical" evidence="4">
    <location>
        <begin position="335"/>
        <end position="352"/>
    </location>
</feature>
<dbReference type="PRINTS" id="PR00344">
    <property type="entry name" value="BCTRLSENSOR"/>
</dbReference>